<keyword evidence="3" id="KW-0998">Cell outer membrane</keyword>
<feature type="signal peptide" evidence="6">
    <location>
        <begin position="1"/>
        <end position="24"/>
    </location>
</feature>
<dbReference type="Proteomes" id="UP000095039">
    <property type="component" value="Unassembled WGS sequence"/>
</dbReference>
<dbReference type="NCBIfam" id="TIGR03789">
    <property type="entry name" value="pdsO"/>
    <property type="match status" value="1"/>
</dbReference>
<dbReference type="PRINTS" id="PR01021">
    <property type="entry name" value="OMPADOMAIN"/>
</dbReference>
<dbReference type="Pfam" id="PF20721">
    <property type="entry name" value="C19orf12"/>
    <property type="match status" value="1"/>
</dbReference>
<dbReference type="PANTHER" id="PTHR30329">
    <property type="entry name" value="STATOR ELEMENT OF FLAGELLAR MOTOR COMPLEX"/>
    <property type="match status" value="1"/>
</dbReference>
<evidence type="ECO:0000256" key="6">
    <source>
        <dbReference type="SAM" id="SignalP"/>
    </source>
</evidence>
<feature type="domain" description="OmpA-like" evidence="7">
    <location>
        <begin position="118"/>
        <end position="235"/>
    </location>
</feature>
<dbReference type="CDD" id="cd07185">
    <property type="entry name" value="OmpA_C-like"/>
    <property type="match status" value="1"/>
</dbReference>
<dbReference type="InterPro" id="IPR006664">
    <property type="entry name" value="OMP_bac"/>
</dbReference>
<accession>A0A1E5CBU1</accession>
<evidence type="ECO:0000256" key="3">
    <source>
        <dbReference type="ARBA" id="ARBA00023237"/>
    </source>
</evidence>
<evidence type="ECO:0000256" key="5">
    <source>
        <dbReference type="SAM" id="Phobius"/>
    </source>
</evidence>
<dbReference type="InterPro" id="IPR050330">
    <property type="entry name" value="Bact_OuterMem_StrucFunc"/>
</dbReference>
<feature type="chain" id="PRO_5009172640" description="OmpA-like domain-containing protein" evidence="6">
    <location>
        <begin position="25"/>
        <end position="241"/>
    </location>
</feature>
<keyword evidence="9" id="KW-1185">Reference proteome</keyword>
<dbReference type="GO" id="GO:0009279">
    <property type="term" value="C:cell outer membrane"/>
    <property type="evidence" value="ECO:0007669"/>
    <property type="project" value="UniProtKB-SubCell"/>
</dbReference>
<evidence type="ECO:0000256" key="4">
    <source>
        <dbReference type="PROSITE-ProRule" id="PRU00473"/>
    </source>
</evidence>
<evidence type="ECO:0000256" key="1">
    <source>
        <dbReference type="ARBA" id="ARBA00004442"/>
    </source>
</evidence>
<dbReference type="AlphaFoldDB" id="A0A1E5CBU1"/>
<keyword evidence="5" id="KW-1133">Transmembrane helix</keyword>
<keyword evidence="2 4" id="KW-0472">Membrane</keyword>
<dbReference type="RefSeq" id="WP_016958662.1">
    <property type="nucleotide sequence ID" value="NZ_AJWN02000032.1"/>
</dbReference>
<keyword evidence="6" id="KW-0732">Signal</keyword>
<evidence type="ECO:0000313" key="9">
    <source>
        <dbReference type="Proteomes" id="UP000095039"/>
    </source>
</evidence>
<comment type="subcellular location">
    <subcellularLocation>
        <location evidence="1">Cell outer membrane</location>
    </subcellularLocation>
</comment>
<organism evidence="8 9">
    <name type="scientific">Enterovibrio norvegicus FF-454</name>
    <dbReference type="NCBI Taxonomy" id="1185651"/>
    <lineage>
        <taxon>Bacteria</taxon>
        <taxon>Pseudomonadati</taxon>
        <taxon>Pseudomonadota</taxon>
        <taxon>Gammaproteobacteria</taxon>
        <taxon>Vibrionales</taxon>
        <taxon>Vibrionaceae</taxon>
        <taxon>Enterovibrio</taxon>
    </lineage>
</organism>
<dbReference type="Gene3D" id="3.30.1330.60">
    <property type="entry name" value="OmpA-like domain"/>
    <property type="match status" value="1"/>
</dbReference>
<dbReference type="SUPFAM" id="SSF103088">
    <property type="entry name" value="OmpA-like"/>
    <property type="match status" value="1"/>
</dbReference>
<dbReference type="InterPro" id="IPR022511">
    <property type="entry name" value="PdsO"/>
</dbReference>
<evidence type="ECO:0000313" key="8">
    <source>
        <dbReference type="EMBL" id="OEE62959.1"/>
    </source>
</evidence>
<dbReference type="PANTHER" id="PTHR30329:SF21">
    <property type="entry name" value="LIPOPROTEIN YIAD-RELATED"/>
    <property type="match status" value="1"/>
</dbReference>
<dbReference type="InterPro" id="IPR033369">
    <property type="entry name" value="C19orf12"/>
</dbReference>
<name>A0A1E5CBU1_9GAMM</name>
<dbReference type="EMBL" id="AJWN02000032">
    <property type="protein sequence ID" value="OEE62959.1"/>
    <property type="molecule type" value="Genomic_DNA"/>
</dbReference>
<dbReference type="Pfam" id="PF00691">
    <property type="entry name" value="OmpA"/>
    <property type="match status" value="1"/>
</dbReference>
<reference evidence="8 9" key="1">
    <citation type="journal article" date="2012" name="Science">
        <title>Ecological populations of bacteria act as socially cohesive units of antibiotic production and resistance.</title>
        <authorList>
            <person name="Cordero O.X."/>
            <person name="Wildschutte H."/>
            <person name="Kirkup B."/>
            <person name="Proehl S."/>
            <person name="Ngo L."/>
            <person name="Hussain F."/>
            <person name="Le Roux F."/>
            <person name="Mincer T."/>
            <person name="Polz M.F."/>
        </authorList>
    </citation>
    <scope>NUCLEOTIDE SEQUENCE [LARGE SCALE GENOMIC DNA]</scope>
    <source>
        <strain evidence="8 9">FF-454</strain>
    </source>
</reference>
<dbReference type="InterPro" id="IPR006665">
    <property type="entry name" value="OmpA-like"/>
</dbReference>
<gene>
    <name evidence="8" type="ORF">A1OK_20470</name>
</gene>
<proteinExistence type="predicted"/>
<evidence type="ECO:0000259" key="7">
    <source>
        <dbReference type="PROSITE" id="PS51123"/>
    </source>
</evidence>
<feature type="transmembrane region" description="Helical" evidence="5">
    <location>
        <begin position="40"/>
        <end position="68"/>
    </location>
</feature>
<evidence type="ECO:0000256" key="2">
    <source>
        <dbReference type="ARBA" id="ARBA00023136"/>
    </source>
</evidence>
<dbReference type="PROSITE" id="PS51123">
    <property type="entry name" value="OMPA_2"/>
    <property type="match status" value="1"/>
</dbReference>
<dbReference type="InterPro" id="IPR036737">
    <property type="entry name" value="OmpA-like_sf"/>
</dbReference>
<protein>
    <recommendedName>
        <fullName evidence="7">OmpA-like domain-containing protein</fullName>
    </recommendedName>
</protein>
<comment type="caution">
    <text evidence="8">The sequence shown here is derived from an EMBL/GenBank/DDBJ whole genome shotgun (WGS) entry which is preliminary data.</text>
</comment>
<keyword evidence="5" id="KW-0812">Transmembrane</keyword>
<sequence length="241" mass="26258">MKKFNKTLAAISLVIPMTVSTAYAGEQQVNNERDTTVEMIGFGGGAAFGAVIGGPVGAVAGALVGGLIGQIASSDKQNAVQEQIIAEIQDENVQLTTYRDMYAQNELELANLKATMQQTDINLDLAMDIQFRTNSADIEPHFKQQLNEVAALMRHTPEVSWDLEGHADVRGNQDYNLQLSQQRSQAVFDYLIEQGVAPEQLVQTAYGNQLAIETEGDRDGYFFDRRVSLRSVSGGQATANN</sequence>